<sequence>MSFSSEALELRVVHIAGLPNLLVRQRLHPLRRRLLLRILLLQLCGAATTADDVVASASLLLRRVCTQELAWGAMVGSRAVDLACLRPLLHGCTRPVSVRKGRLLLA</sequence>
<dbReference type="EnsemblPlants" id="TuG1812G0500001556.01.T01">
    <property type="protein sequence ID" value="TuG1812G0500001556.01.T01.cds369373"/>
    <property type="gene ID" value="TuG1812G0500001556.01"/>
</dbReference>
<name>A0A8R7UGR2_TRIUA</name>
<reference evidence="1" key="2">
    <citation type="submission" date="2018-03" db="EMBL/GenBank/DDBJ databases">
        <title>The Triticum urartu genome reveals the dynamic nature of wheat genome evolution.</title>
        <authorList>
            <person name="Ling H."/>
            <person name="Ma B."/>
            <person name="Shi X."/>
            <person name="Liu H."/>
            <person name="Dong L."/>
            <person name="Sun H."/>
            <person name="Cao Y."/>
            <person name="Gao Q."/>
            <person name="Zheng S."/>
            <person name="Li Y."/>
            <person name="Yu Y."/>
            <person name="Du H."/>
            <person name="Qi M."/>
            <person name="Li Y."/>
            <person name="Yu H."/>
            <person name="Cui Y."/>
            <person name="Wang N."/>
            <person name="Chen C."/>
            <person name="Wu H."/>
            <person name="Zhao Y."/>
            <person name="Zhang J."/>
            <person name="Li Y."/>
            <person name="Zhou W."/>
            <person name="Zhang B."/>
            <person name="Hu W."/>
            <person name="Eijk M."/>
            <person name="Tang J."/>
            <person name="Witsenboer H."/>
            <person name="Zhao S."/>
            <person name="Li Z."/>
            <person name="Zhang A."/>
            <person name="Wang D."/>
            <person name="Liang C."/>
        </authorList>
    </citation>
    <scope>NUCLEOTIDE SEQUENCE [LARGE SCALE GENOMIC DNA]</scope>
    <source>
        <strain evidence="1">cv. G1812</strain>
    </source>
</reference>
<dbReference type="Proteomes" id="UP000015106">
    <property type="component" value="Chromosome 5"/>
</dbReference>
<reference evidence="1" key="3">
    <citation type="submission" date="2022-06" db="UniProtKB">
        <authorList>
            <consortium name="EnsemblPlants"/>
        </authorList>
    </citation>
    <scope>IDENTIFICATION</scope>
</reference>
<dbReference type="AlphaFoldDB" id="A0A8R7UGR2"/>
<evidence type="ECO:0000313" key="1">
    <source>
        <dbReference type="EnsemblPlants" id="TuG1812G0500001556.01.T01.cds369373"/>
    </source>
</evidence>
<organism evidence="1 2">
    <name type="scientific">Triticum urartu</name>
    <name type="common">Red wild einkorn</name>
    <name type="synonym">Crithodium urartu</name>
    <dbReference type="NCBI Taxonomy" id="4572"/>
    <lineage>
        <taxon>Eukaryota</taxon>
        <taxon>Viridiplantae</taxon>
        <taxon>Streptophyta</taxon>
        <taxon>Embryophyta</taxon>
        <taxon>Tracheophyta</taxon>
        <taxon>Spermatophyta</taxon>
        <taxon>Magnoliopsida</taxon>
        <taxon>Liliopsida</taxon>
        <taxon>Poales</taxon>
        <taxon>Poaceae</taxon>
        <taxon>BOP clade</taxon>
        <taxon>Pooideae</taxon>
        <taxon>Triticodae</taxon>
        <taxon>Triticeae</taxon>
        <taxon>Triticinae</taxon>
        <taxon>Triticum</taxon>
    </lineage>
</organism>
<proteinExistence type="predicted"/>
<protein>
    <submittedName>
        <fullName evidence="1">Uncharacterized protein</fullName>
    </submittedName>
</protein>
<keyword evidence="2" id="KW-1185">Reference proteome</keyword>
<accession>A0A8R7UGR2</accession>
<dbReference type="Gramene" id="TuG1812G0500001556.01.T01">
    <property type="protein sequence ID" value="TuG1812G0500001556.01.T01.cds369373"/>
    <property type="gene ID" value="TuG1812G0500001556.01"/>
</dbReference>
<reference evidence="2" key="1">
    <citation type="journal article" date="2013" name="Nature">
        <title>Draft genome of the wheat A-genome progenitor Triticum urartu.</title>
        <authorList>
            <person name="Ling H.Q."/>
            <person name="Zhao S."/>
            <person name="Liu D."/>
            <person name="Wang J."/>
            <person name="Sun H."/>
            <person name="Zhang C."/>
            <person name="Fan H."/>
            <person name="Li D."/>
            <person name="Dong L."/>
            <person name="Tao Y."/>
            <person name="Gao C."/>
            <person name="Wu H."/>
            <person name="Li Y."/>
            <person name="Cui Y."/>
            <person name="Guo X."/>
            <person name="Zheng S."/>
            <person name="Wang B."/>
            <person name="Yu K."/>
            <person name="Liang Q."/>
            <person name="Yang W."/>
            <person name="Lou X."/>
            <person name="Chen J."/>
            <person name="Feng M."/>
            <person name="Jian J."/>
            <person name="Zhang X."/>
            <person name="Luo G."/>
            <person name="Jiang Y."/>
            <person name="Liu J."/>
            <person name="Wang Z."/>
            <person name="Sha Y."/>
            <person name="Zhang B."/>
            <person name="Wu H."/>
            <person name="Tang D."/>
            <person name="Shen Q."/>
            <person name="Xue P."/>
            <person name="Zou S."/>
            <person name="Wang X."/>
            <person name="Liu X."/>
            <person name="Wang F."/>
            <person name="Yang Y."/>
            <person name="An X."/>
            <person name="Dong Z."/>
            <person name="Zhang K."/>
            <person name="Zhang X."/>
            <person name="Luo M.C."/>
            <person name="Dvorak J."/>
            <person name="Tong Y."/>
            <person name="Wang J."/>
            <person name="Yang H."/>
            <person name="Li Z."/>
            <person name="Wang D."/>
            <person name="Zhang A."/>
            <person name="Wang J."/>
        </authorList>
    </citation>
    <scope>NUCLEOTIDE SEQUENCE</scope>
    <source>
        <strain evidence="2">cv. G1812</strain>
    </source>
</reference>
<evidence type="ECO:0000313" key="2">
    <source>
        <dbReference type="Proteomes" id="UP000015106"/>
    </source>
</evidence>